<dbReference type="GO" id="GO:0005509">
    <property type="term" value="F:calcium ion binding"/>
    <property type="evidence" value="ECO:0007669"/>
    <property type="project" value="InterPro"/>
</dbReference>
<dbReference type="AlphaFoldDB" id="A0A0M0JDB8"/>
<comment type="catalytic activity">
    <reaction evidence="9">
        <text>N(4)-(alpha-D-Man-(1-&gt;2)-alpha-D-Man-(1-&gt;2)-alpha-D-Man-(1-&gt;3)-[alpha-D-Man-(1-&gt;3)-[alpha-D-Man-(1-&gt;2)-alpha-D-Man-(1-&gt;6)]-alpha-D-Man-(1-&gt;6)]-beta-D-Man-(1-&gt;4)-beta-D-GlcNAc-(1-&gt;4)-beta-D-GlcNAc)-L-asparaginyl-[protein] (N-glucan mannose isomer 8A1,2,3B1,3) + 3 H2O = N(4)-(alpha-D-Man-(1-&gt;3)-[alpha-D-Man-(1-&gt;3)-[alpha-D-Man-(1-&gt;6)]-alpha-D-Man-(1-&gt;6)]-beta-D-Man-(1-&gt;4)-beta-D-GlcNAc-(1-&gt;4)-beta-D-GlcNAc)-L-asparaginyl-[protein] (N-glucan mannose isomer 5A1,2) + 3 beta-D-mannose</text>
        <dbReference type="Rhea" id="RHEA:56028"/>
        <dbReference type="Rhea" id="RHEA-COMP:14358"/>
        <dbReference type="Rhea" id="RHEA-COMP:14367"/>
        <dbReference type="ChEBI" id="CHEBI:15377"/>
        <dbReference type="ChEBI" id="CHEBI:28563"/>
        <dbReference type="ChEBI" id="CHEBI:59087"/>
        <dbReference type="ChEBI" id="CHEBI:60628"/>
        <dbReference type="EC" id="3.2.1.113"/>
    </reaction>
</comment>
<dbReference type="PANTHER" id="PTHR11742">
    <property type="entry name" value="MANNOSYL-OLIGOSACCHARIDE ALPHA-1,2-MANNOSIDASE-RELATED"/>
    <property type="match status" value="1"/>
</dbReference>
<accession>A0A0M0JDB8</accession>
<evidence type="ECO:0000256" key="6">
    <source>
        <dbReference type="ARBA" id="ARBA00022801"/>
    </source>
</evidence>
<evidence type="ECO:0000256" key="5">
    <source>
        <dbReference type="ARBA" id="ARBA00022723"/>
    </source>
</evidence>
<comment type="catalytic activity">
    <reaction evidence="10">
        <text>N(4)-(alpha-D-Man-(1-&gt;2)-alpha-D-Man-(1-&gt;2)-alpha-D-Man-(1-&gt;3)-[alpha-D-Man-(1-&gt;2)-alpha-D-Man-(1-&gt;3)-[alpha-D-Man-(1-&gt;2)-alpha-D-Man-(1-&gt;6)]-alpha-D-Man-(1-&gt;6)]-beta-D-Man-(1-&gt;4)-beta-D-GlcNAc-(1-&gt;4)-beta-D-GlcNAc)-L-asparaginyl-[protein] (N-glucan mannose isomer 9A1,2,3B1,2,3) + 4 H2O = N(4)-(alpha-D-Man-(1-&gt;3)-[alpha-D-Man-(1-&gt;3)-[alpha-D-Man-(1-&gt;6)]-alpha-D-Man-(1-&gt;6)]-beta-D-Man-(1-&gt;4)-beta-D-GlcNAc-(1-&gt;4)-beta-D-GlcNAc)-L-asparaginyl-[protein] (N-glucan mannose isomer 5A1,2) + 4 beta-D-mannose</text>
        <dbReference type="Rhea" id="RHEA:56008"/>
        <dbReference type="Rhea" id="RHEA-COMP:14356"/>
        <dbReference type="Rhea" id="RHEA-COMP:14367"/>
        <dbReference type="ChEBI" id="CHEBI:15377"/>
        <dbReference type="ChEBI" id="CHEBI:28563"/>
        <dbReference type="ChEBI" id="CHEBI:59087"/>
        <dbReference type="ChEBI" id="CHEBI:139493"/>
        <dbReference type="EC" id="3.2.1.113"/>
    </reaction>
</comment>
<dbReference type="InterPro" id="IPR036026">
    <property type="entry name" value="Seven-hairpin_glycosidases"/>
</dbReference>
<gene>
    <name evidence="12" type="ORF">Ctob_010944</name>
</gene>
<keyword evidence="6" id="KW-0378">Hydrolase</keyword>
<comment type="caution">
    <text evidence="12">The sequence shown here is derived from an EMBL/GenBank/DDBJ whole genome shotgun (WGS) entry which is preliminary data.</text>
</comment>
<protein>
    <recommendedName>
        <fullName evidence="4">mannosyl-oligosaccharide 1,2-alpha-mannosidase</fullName>
        <ecNumber evidence="4">3.2.1.113</ecNumber>
    </recommendedName>
</protein>
<reference evidence="13" key="1">
    <citation type="journal article" date="2015" name="PLoS Genet.">
        <title>Genome Sequence and Transcriptome Analyses of Chrysochromulina tobin: Metabolic Tools for Enhanced Algal Fitness in the Prominent Order Prymnesiales (Haptophyceae).</title>
        <authorList>
            <person name="Hovde B.T."/>
            <person name="Deodato C.R."/>
            <person name="Hunsperger H.M."/>
            <person name="Ryken S.A."/>
            <person name="Yost W."/>
            <person name="Jha R.K."/>
            <person name="Patterson J."/>
            <person name="Monnat R.J. Jr."/>
            <person name="Barlow S.B."/>
            <person name="Starkenburg S.R."/>
            <person name="Cattolico R.A."/>
        </authorList>
    </citation>
    <scope>NUCLEOTIDE SEQUENCE</scope>
    <source>
        <strain evidence="13">CCMP291</strain>
    </source>
</reference>
<dbReference type="InterPro" id="IPR012341">
    <property type="entry name" value="6hp_glycosidase-like_sf"/>
</dbReference>
<evidence type="ECO:0000256" key="1">
    <source>
        <dbReference type="ARBA" id="ARBA00001913"/>
    </source>
</evidence>
<comment type="similarity">
    <text evidence="3">Belongs to the glycosyl hydrolase 47 family.</text>
</comment>
<evidence type="ECO:0000313" key="13">
    <source>
        <dbReference type="Proteomes" id="UP000037460"/>
    </source>
</evidence>
<evidence type="ECO:0000256" key="10">
    <source>
        <dbReference type="ARBA" id="ARBA00048605"/>
    </source>
</evidence>
<evidence type="ECO:0000256" key="11">
    <source>
        <dbReference type="PIRSR" id="PIRSR601382-2"/>
    </source>
</evidence>
<comment type="cofactor">
    <cofactor evidence="1 11">
        <name>Ca(2+)</name>
        <dbReference type="ChEBI" id="CHEBI:29108"/>
    </cofactor>
</comment>
<organism evidence="12 13">
    <name type="scientific">Chrysochromulina tobinii</name>
    <dbReference type="NCBI Taxonomy" id="1460289"/>
    <lineage>
        <taxon>Eukaryota</taxon>
        <taxon>Haptista</taxon>
        <taxon>Haptophyta</taxon>
        <taxon>Prymnesiophyceae</taxon>
        <taxon>Prymnesiales</taxon>
        <taxon>Chrysochromulinaceae</taxon>
        <taxon>Chrysochromulina</taxon>
    </lineage>
</organism>
<dbReference type="OrthoDB" id="8118055at2759"/>
<dbReference type="Pfam" id="PF01532">
    <property type="entry name" value="Glyco_hydro_47"/>
    <property type="match status" value="1"/>
</dbReference>
<dbReference type="GO" id="GO:0005783">
    <property type="term" value="C:endoplasmic reticulum"/>
    <property type="evidence" value="ECO:0007669"/>
    <property type="project" value="TreeGrafter"/>
</dbReference>
<dbReference type="InterPro" id="IPR001382">
    <property type="entry name" value="Glyco_hydro_47"/>
</dbReference>
<evidence type="ECO:0000256" key="4">
    <source>
        <dbReference type="ARBA" id="ARBA00012238"/>
    </source>
</evidence>
<evidence type="ECO:0000313" key="12">
    <source>
        <dbReference type="EMBL" id="KOO24362.1"/>
    </source>
</evidence>
<dbReference type="SUPFAM" id="SSF48225">
    <property type="entry name" value="Seven-hairpin glycosidases"/>
    <property type="match status" value="1"/>
</dbReference>
<dbReference type="GO" id="GO:0004571">
    <property type="term" value="F:mannosyl-oligosaccharide 1,2-alpha-mannosidase activity"/>
    <property type="evidence" value="ECO:0007669"/>
    <property type="project" value="UniProtKB-EC"/>
</dbReference>
<dbReference type="EC" id="3.2.1.113" evidence="4"/>
<proteinExistence type="inferred from homology"/>
<sequence length="214" mass="23926">MHPSNATAEWEIARELLSTCTELYERQPTGLGPERLTFSTAASVRAARIEWRRKYADDESYRDLEAYRLPLRERGLRVLHAIECHCRTSDGGYAGLSSTSRPTLSNRLESFFFAETLKYLHLLFSEPSALSLETHVLTTEAHVLPVLALRRVPSGSEQEHAHDETPDGYGVTAARVAVAVDATGATSPPRSDLWPPWWPSEAFLDEVEVAEFGK</sequence>
<dbReference type="Gene3D" id="1.50.10.10">
    <property type="match status" value="1"/>
</dbReference>
<dbReference type="EMBL" id="JWZX01003101">
    <property type="protein sequence ID" value="KOO24362.1"/>
    <property type="molecule type" value="Genomic_DNA"/>
</dbReference>
<name>A0A0M0JDB8_9EUKA</name>
<dbReference type="GO" id="GO:0005975">
    <property type="term" value="P:carbohydrate metabolic process"/>
    <property type="evidence" value="ECO:0007669"/>
    <property type="project" value="InterPro"/>
</dbReference>
<feature type="binding site" evidence="11">
    <location>
        <position position="139"/>
    </location>
    <ligand>
        <name>Ca(2+)</name>
        <dbReference type="ChEBI" id="CHEBI:29108"/>
    </ligand>
</feature>
<evidence type="ECO:0000256" key="3">
    <source>
        <dbReference type="ARBA" id="ARBA00007658"/>
    </source>
</evidence>
<dbReference type="PANTHER" id="PTHR11742:SF55">
    <property type="entry name" value="ENDOPLASMIC RETICULUM MANNOSYL-OLIGOSACCHARIDE 1,2-ALPHA-MANNOSIDASE"/>
    <property type="match status" value="1"/>
</dbReference>
<dbReference type="InterPro" id="IPR050749">
    <property type="entry name" value="Glycosyl_Hydrolase_47"/>
</dbReference>
<keyword evidence="13" id="KW-1185">Reference proteome</keyword>
<comment type="pathway">
    <text evidence="2">Protein modification; protein glycosylation.</text>
</comment>
<evidence type="ECO:0000256" key="8">
    <source>
        <dbReference type="ARBA" id="ARBA00023157"/>
    </source>
</evidence>
<keyword evidence="5 11" id="KW-0479">Metal-binding</keyword>
<keyword evidence="7 11" id="KW-0106">Calcium</keyword>
<evidence type="ECO:0000256" key="9">
    <source>
        <dbReference type="ARBA" id="ARBA00047669"/>
    </source>
</evidence>
<evidence type="ECO:0000256" key="7">
    <source>
        <dbReference type="ARBA" id="ARBA00022837"/>
    </source>
</evidence>
<keyword evidence="8" id="KW-1015">Disulfide bond</keyword>
<evidence type="ECO:0000256" key="2">
    <source>
        <dbReference type="ARBA" id="ARBA00004922"/>
    </source>
</evidence>
<dbReference type="Proteomes" id="UP000037460">
    <property type="component" value="Unassembled WGS sequence"/>
</dbReference>
<dbReference type="GO" id="GO:0016020">
    <property type="term" value="C:membrane"/>
    <property type="evidence" value="ECO:0007669"/>
    <property type="project" value="InterPro"/>
</dbReference>